<evidence type="ECO:0000259" key="2">
    <source>
        <dbReference type="Pfam" id="PF01551"/>
    </source>
</evidence>
<name>A0ABP7CT75_9MICC</name>
<keyword evidence="1" id="KW-0732">Signal</keyword>
<dbReference type="RefSeq" id="WP_345152696.1">
    <property type="nucleotide sequence ID" value="NZ_BAABEO010000023.1"/>
</dbReference>
<organism evidence="3 4">
    <name type="scientific">Arthrobacter ginkgonis</name>
    <dbReference type="NCBI Taxonomy" id="1630594"/>
    <lineage>
        <taxon>Bacteria</taxon>
        <taxon>Bacillati</taxon>
        <taxon>Actinomycetota</taxon>
        <taxon>Actinomycetes</taxon>
        <taxon>Micrococcales</taxon>
        <taxon>Micrococcaceae</taxon>
        <taxon>Arthrobacter</taxon>
    </lineage>
</organism>
<dbReference type="InterPro" id="IPR011055">
    <property type="entry name" value="Dup_hybrid_motif"/>
</dbReference>
<evidence type="ECO:0000313" key="4">
    <source>
        <dbReference type="Proteomes" id="UP001500752"/>
    </source>
</evidence>
<evidence type="ECO:0000256" key="1">
    <source>
        <dbReference type="ARBA" id="ARBA00022729"/>
    </source>
</evidence>
<comment type="caution">
    <text evidence="3">The sequence shown here is derived from an EMBL/GenBank/DDBJ whole genome shotgun (WGS) entry which is preliminary data.</text>
</comment>
<dbReference type="Proteomes" id="UP001500752">
    <property type="component" value="Unassembled WGS sequence"/>
</dbReference>
<reference evidence="4" key="1">
    <citation type="journal article" date="2019" name="Int. J. Syst. Evol. Microbiol.">
        <title>The Global Catalogue of Microorganisms (GCM) 10K type strain sequencing project: providing services to taxonomists for standard genome sequencing and annotation.</title>
        <authorList>
            <consortium name="The Broad Institute Genomics Platform"/>
            <consortium name="The Broad Institute Genome Sequencing Center for Infectious Disease"/>
            <person name="Wu L."/>
            <person name="Ma J."/>
        </authorList>
    </citation>
    <scope>NUCLEOTIDE SEQUENCE [LARGE SCALE GENOMIC DNA]</scope>
    <source>
        <strain evidence="4">JCM 30742</strain>
    </source>
</reference>
<dbReference type="SUPFAM" id="SSF51261">
    <property type="entry name" value="Duplicated hybrid motif"/>
    <property type="match status" value="1"/>
</dbReference>
<protein>
    <recommendedName>
        <fullName evidence="2">M23ase beta-sheet core domain-containing protein</fullName>
    </recommendedName>
</protein>
<dbReference type="CDD" id="cd12797">
    <property type="entry name" value="M23_peptidase"/>
    <property type="match status" value="1"/>
</dbReference>
<dbReference type="InterPro" id="IPR016047">
    <property type="entry name" value="M23ase_b-sheet_dom"/>
</dbReference>
<feature type="domain" description="M23ase beta-sheet core" evidence="2">
    <location>
        <begin position="15"/>
        <end position="107"/>
    </location>
</feature>
<dbReference type="PANTHER" id="PTHR21666:SF289">
    <property type="entry name" value="L-ALA--D-GLU ENDOPEPTIDASE"/>
    <property type="match status" value="1"/>
</dbReference>
<evidence type="ECO:0000313" key="3">
    <source>
        <dbReference type="EMBL" id="GAA3694205.1"/>
    </source>
</evidence>
<dbReference type="InterPro" id="IPR050570">
    <property type="entry name" value="Cell_wall_metabolism_enzyme"/>
</dbReference>
<sequence>MLEAFDPPAHDWLPGHRGADLEAAAGDAVRAPAAGTVAFAGTVVDRPVLTIDHGNGLVSSFEPVGGAPPAGTVVAAGAAIGSVGAGGHCDGRCIHWGLRWEGAYIDPLDTVADRRPSVLLPVPGDER</sequence>
<dbReference type="Gene3D" id="2.70.70.10">
    <property type="entry name" value="Glucose Permease (Domain IIA)"/>
    <property type="match status" value="1"/>
</dbReference>
<gene>
    <name evidence="3" type="ORF">GCM10023081_34370</name>
</gene>
<accession>A0ABP7CT75</accession>
<dbReference type="PANTHER" id="PTHR21666">
    <property type="entry name" value="PEPTIDASE-RELATED"/>
    <property type="match status" value="1"/>
</dbReference>
<keyword evidence="4" id="KW-1185">Reference proteome</keyword>
<dbReference type="Pfam" id="PF01551">
    <property type="entry name" value="Peptidase_M23"/>
    <property type="match status" value="1"/>
</dbReference>
<dbReference type="EMBL" id="BAABEO010000023">
    <property type="protein sequence ID" value="GAA3694205.1"/>
    <property type="molecule type" value="Genomic_DNA"/>
</dbReference>
<proteinExistence type="predicted"/>